<dbReference type="Pfam" id="PF22784">
    <property type="entry name" value="PTP-SAK"/>
    <property type="match status" value="1"/>
</dbReference>
<dbReference type="RefSeq" id="WP_344395497.1">
    <property type="nucleotide sequence ID" value="NZ_BAAASJ010000113.1"/>
</dbReference>
<evidence type="ECO:0000259" key="2">
    <source>
        <dbReference type="Pfam" id="PF22784"/>
    </source>
</evidence>
<sequence>MSGVGVGDVEDGAWEAEAAGVLRLPSGRLVRGRGLRRPLAPSAPTPTYAVCLLGKEPPRAPWETRWIRWPDFWLPRDRAYAREVLTQAWNRAAAPDERVEIACGGGRGRTGTALACLAVLDGVPPDEAVDFVRRNYDRHAVETPWQRRYVRGFAEPSRVRWGSLRRGAR</sequence>
<dbReference type="InterPro" id="IPR029021">
    <property type="entry name" value="Prot-tyrosine_phosphatase-like"/>
</dbReference>
<reference evidence="3 4" key="1">
    <citation type="journal article" date="2019" name="Int. J. Syst. Evol. Microbiol.">
        <title>The Global Catalogue of Microorganisms (GCM) 10K type strain sequencing project: providing services to taxonomists for standard genome sequencing and annotation.</title>
        <authorList>
            <consortium name="The Broad Institute Genomics Platform"/>
            <consortium name="The Broad Institute Genome Sequencing Center for Infectious Disease"/>
            <person name="Wu L."/>
            <person name="Ma J."/>
        </authorList>
    </citation>
    <scope>NUCLEOTIDE SEQUENCE [LARGE SCALE GENOMIC DNA]</scope>
    <source>
        <strain evidence="3 4">JCM 4524</strain>
    </source>
</reference>
<feature type="domain" description="Swiss Army Knife protein DSP-PTPase phosphatase" evidence="2">
    <location>
        <begin position="93"/>
        <end position="129"/>
    </location>
</feature>
<proteinExistence type="predicted"/>
<dbReference type="Proteomes" id="UP001500151">
    <property type="component" value="Unassembled WGS sequence"/>
</dbReference>
<dbReference type="SUPFAM" id="SSF52799">
    <property type="entry name" value="(Phosphotyrosine protein) phosphatases II"/>
    <property type="match status" value="1"/>
</dbReference>
<protein>
    <recommendedName>
        <fullName evidence="2">Swiss Army Knife protein DSP-PTPase phosphatase domain-containing protein</fullName>
    </recommendedName>
</protein>
<evidence type="ECO:0000313" key="4">
    <source>
        <dbReference type="Proteomes" id="UP001500151"/>
    </source>
</evidence>
<gene>
    <name evidence="3" type="ORF">GCM10010307_72140</name>
</gene>
<dbReference type="EMBL" id="BAAASJ010000113">
    <property type="protein sequence ID" value="GAA2657436.1"/>
    <property type="molecule type" value="Genomic_DNA"/>
</dbReference>
<evidence type="ECO:0000313" key="3">
    <source>
        <dbReference type="EMBL" id="GAA2657436.1"/>
    </source>
</evidence>
<dbReference type="InterPro" id="IPR057023">
    <property type="entry name" value="PTP-SAK"/>
</dbReference>
<keyword evidence="4" id="KW-1185">Reference proteome</keyword>
<evidence type="ECO:0000256" key="1">
    <source>
        <dbReference type="ARBA" id="ARBA00022801"/>
    </source>
</evidence>
<accession>A0ABN3RP52</accession>
<dbReference type="Gene3D" id="3.90.190.10">
    <property type="entry name" value="Protein tyrosine phosphatase superfamily"/>
    <property type="match status" value="1"/>
</dbReference>
<comment type="caution">
    <text evidence="3">The sequence shown here is derived from an EMBL/GenBank/DDBJ whole genome shotgun (WGS) entry which is preliminary data.</text>
</comment>
<name>A0ABN3RP52_9ACTN</name>
<organism evidence="3 4">
    <name type="scientific">Streptomyces vastus</name>
    <dbReference type="NCBI Taxonomy" id="285451"/>
    <lineage>
        <taxon>Bacteria</taxon>
        <taxon>Bacillati</taxon>
        <taxon>Actinomycetota</taxon>
        <taxon>Actinomycetes</taxon>
        <taxon>Kitasatosporales</taxon>
        <taxon>Streptomycetaceae</taxon>
        <taxon>Streptomyces</taxon>
    </lineage>
</organism>
<keyword evidence="1" id="KW-0378">Hydrolase</keyword>